<evidence type="ECO:0000313" key="3">
    <source>
        <dbReference type="Proteomes" id="UP001239462"/>
    </source>
</evidence>
<feature type="transmembrane region" description="Helical" evidence="1">
    <location>
        <begin position="256"/>
        <end position="283"/>
    </location>
</feature>
<feature type="transmembrane region" description="Helical" evidence="1">
    <location>
        <begin position="51"/>
        <end position="69"/>
    </location>
</feature>
<dbReference type="EMBL" id="JASZZN010000018">
    <property type="protein sequence ID" value="MDM4017997.1"/>
    <property type="molecule type" value="Genomic_DNA"/>
</dbReference>
<keyword evidence="1" id="KW-0472">Membrane</keyword>
<feature type="transmembrane region" description="Helical" evidence="1">
    <location>
        <begin position="114"/>
        <end position="133"/>
    </location>
</feature>
<evidence type="ECO:0000256" key="1">
    <source>
        <dbReference type="SAM" id="Phobius"/>
    </source>
</evidence>
<comment type="caution">
    <text evidence="2">The sequence shown here is derived from an EMBL/GenBank/DDBJ whole genome shotgun (WGS) entry which is preliminary data.</text>
</comment>
<gene>
    <name evidence="2" type="ORF">QTN89_21295</name>
</gene>
<dbReference type="RefSeq" id="WP_289165615.1">
    <property type="nucleotide sequence ID" value="NZ_JASZZN010000018.1"/>
</dbReference>
<feature type="transmembrane region" description="Helical" evidence="1">
    <location>
        <begin position="21"/>
        <end position="39"/>
    </location>
</feature>
<proteinExistence type="predicted"/>
<evidence type="ECO:0000313" key="2">
    <source>
        <dbReference type="EMBL" id="MDM4017997.1"/>
    </source>
</evidence>
<name>A0ABT7PNA2_9BACT</name>
<keyword evidence="1" id="KW-0812">Transmembrane</keyword>
<keyword evidence="1" id="KW-1133">Transmembrane helix</keyword>
<accession>A0ABT7PNA2</accession>
<reference evidence="2 3" key="1">
    <citation type="submission" date="2023-06" db="EMBL/GenBank/DDBJ databases">
        <title>Roseiconus lacunae JC819 isolated from Gulf of Mannar region, Tamil Nadu.</title>
        <authorList>
            <person name="Pk S."/>
            <person name="Ch S."/>
            <person name="Ch V.R."/>
        </authorList>
    </citation>
    <scope>NUCLEOTIDE SEQUENCE [LARGE SCALE GENOMIC DNA]</scope>
    <source>
        <strain evidence="2 3">JC819</strain>
    </source>
</reference>
<protein>
    <submittedName>
        <fullName evidence="2">Uncharacterized protein</fullName>
    </submittedName>
</protein>
<dbReference type="Proteomes" id="UP001239462">
    <property type="component" value="Unassembled WGS sequence"/>
</dbReference>
<feature type="transmembrane region" description="Helical" evidence="1">
    <location>
        <begin position="81"/>
        <end position="102"/>
    </location>
</feature>
<organism evidence="2 3">
    <name type="scientific">Roseiconus lacunae</name>
    <dbReference type="NCBI Taxonomy" id="2605694"/>
    <lineage>
        <taxon>Bacteria</taxon>
        <taxon>Pseudomonadati</taxon>
        <taxon>Planctomycetota</taxon>
        <taxon>Planctomycetia</taxon>
        <taxon>Pirellulales</taxon>
        <taxon>Pirellulaceae</taxon>
        <taxon>Roseiconus</taxon>
    </lineage>
</organism>
<keyword evidence="3" id="KW-1185">Reference proteome</keyword>
<sequence length="284" mass="32397">MVGETELIKTPVQPISFRRRRSIAFAVTIAAVAIVYFAADYERNRLGEPDFVTGFTVFGGIAALMSLGVRRRLMFLPLGSVSMWTQIHIYTGVFTTIVYLMHVPALIGGGMFEAFLSVIFCMVSASGFYGLYISRTLPKRLTNVGKEHRFDRMPWTRNELAKIAEQTFQQIKEPTAKEVIESFYRTTLVPFFGGKPSLAYVLVPTGNRRRQLIGDLGNLHRYLEQEGRSVAGKFAALVRQRDDLDYQFALQLRLRVWIVFHAILSFLLLLCSFIHLFIVIHFAW</sequence>